<dbReference type="CDD" id="cd00610">
    <property type="entry name" value="OAT_like"/>
    <property type="match status" value="1"/>
</dbReference>
<dbReference type="InterPro" id="IPR015424">
    <property type="entry name" value="PyrdxlP-dep_Trfase"/>
</dbReference>
<feature type="binding site" evidence="5">
    <location>
        <position position="137"/>
    </location>
    <ligand>
        <name>pyridoxal 5'-phosphate</name>
        <dbReference type="ChEBI" id="CHEBI:597326"/>
    </ligand>
</feature>
<dbReference type="Gene3D" id="3.40.640.10">
    <property type="entry name" value="Type I PLP-dependent aspartate aminotransferase-like (Major domain)"/>
    <property type="match status" value="1"/>
</dbReference>
<accession>A0A942U8M8</accession>
<evidence type="ECO:0000256" key="5">
    <source>
        <dbReference type="HAMAP-Rule" id="MF_01107"/>
    </source>
</evidence>
<evidence type="ECO:0000256" key="3">
    <source>
        <dbReference type="ARBA" id="ARBA00022679"/>
    </source>
</evidence>
<comment type="similarity">
    <text evidence="5">Belongs to the class-III pyridoxal-phosphate-dependent aminotransferase family. ArgD subfamily.</text>
</comment>
<feature type="binding site" evidence="5">
    <location>
        <position position="279"/>
    </location>
    <ligand>
        <name>N(2)-acetyl-L-ornithine</name>
        <dbReference type="ChEBI" id="CHEBI:57805"/>
    </ligand>
</feature>
<evidence type="ECO:0000256" key="1">
    <source>
        <dbReference type="ARBA" id="ARBA00022576"/>
    </source>
</evidence>
<protein>
    <recommendedName>
        <fullName evidence="5">Acetylornithine aminotransferase</fullName>
        <shortName evidence="5">ACOAT</shortName>
        <ecNumber evidence="5">2.6.1.11</ecNumber>
    </recommendedName>
</protein>
<dbReference type="Pfam" id="PF00202">
    <property type="entry name" value="Aminotran_3"/>
    <property type="match status" value="1"/>
</dbReference>
<sequence>MTANNTVSHISPVMPTYGRFPVTLEKGKGSYVWDDKGTKYLDFTSGIATCNLGHVPDAIKEKLEEQLQNLWHCSNLYNIPNQEKLAGLLAANSCGDQVFFCNSGAEANEAAIKLARRYANKVKGSGLSTVVTFKQSFHGRTLATLTATGQEKIQNGFAPLMPGFSYLPYNDMEALNVLVELKPAAVLLELVQGEGGVIPAFPEWVQKLDQICKENGILLMVDEIQTGIGRTGTLFAYQQYNIEPDVISVAKGLGSGFPIGAIIAKEEAAKGFEPGSHGSTFGGNPLATAAGLATVTHILENNILTNANEMAEYLDQQLENLSAKYTFIKELRGTGLLKGLVVDNDASAIVKKAIEQNLLILTAGPNVIRILPPLTVTKDEIDEFIIKLEKAFQSLEKGE</sequence>
<dbReference type="FunFam" id="3.40.640.10:FF:000004">
    <property type="entry name" value="Acetylornithine aminotransferase"/>
    <property type="match status" value="1"/>
</dbReference>
<gene>
    <name evidence="5" type="primary">argD</name>
    <name evidence="6" type="ORF">KHA99_13680</name>
</gene>
<keyword evidence="2 5" id="KW-0028">Amino-acid biosynthesis</keyword>
<proteinExistence type="inferred from homology"/>
<feature type="binding site" evidence="5">
    <location>
        <position position="280"/>
    </location>
    <ligand>
        <name>pyridoxal 5'-phosphate</name>
        <dbReference type="ChEBI" id="CHEBI:597326"/>
    </ligand>
</feature>
<comment type="caution">
    <text evidence="6">The sequence shown here is derived from an EMBL/GenBank/DDBJ whole genome shotgun (WGS) entry which is preliminary data.</text>
</comment>
<dbReference type="InterPro" id="IPR015422">
    <property type="entry name" value="PyrdxlP-dep_Trfase_small"/>
</dbReference>
<dbReference type="SUPFAM" id="SSF53383">
    <property type="entry name" value="PLP-dependent transferases"/>
    <property type="match status" value="1"/>
</dbReference>
<dbReference type="InterPro" id="IPR005814">
    <property type="entry name" value="Aminotrans_3"/>
</dbReference>
<dbReference type="Proteomes" id="UP000679749">
    <property type="component" value="Unassembled WGS sequence"/>
</dbReference>
<dbReference type="PIRSF" id="PIRSF000521">
    <property type="entry name" value="Transaminase_4ab_Lys_Orn"/>
    <property type="match status" value="1"/>
</dbReference>
<comment type="subcellular location">
    <subcellularLocation>
        <location evidence="5">Cytoplasm</location>
    </subcellularLocation>
</comment>
<comment type="miscellaneous">
    <text evidence="5">May also have succinyldiaminopimelate aminotransferase activity, thus carrying out the corresponding step in lysine biosynthesis.</text>
</comment>
<comment type="cofactor">
    <cofactor evidence="5">
        <name>pyridoxal 5'-phosphate</name>
        <dbReference type="ChEBI" id="CHEBI:597326"/>
    </cofactor>
    <text evidence="5">Binds 1 pyridoxal phosphate per subunit.</text>
</comment>
<dbReference type="AlphaFoldDB" id="A0A942U8M8"/>
<organism evidence="6 7">
    <name type="scientific">Neobacillus rhizophilus</name>
    <dbReference type="NCBI Taxonomy" id="2833579"/>
    <lineage>
        <taxon>Bacteria</taxon>
        <taxon>Bacillati</taxon>
        <taxon>Bacillota</taxon>
        <taxon>Bacilli</taxon>
        <taxon>Bacillales</taxon>
        <taxon>Bacillaceae</taxon>
        <taxon>Neobacillus</taxon>
    </lineage>
</organism>
<feature type="binding site" evidence="5">
    <location>
        <begin position="104"/>
        <end position="105"/>
    </location>
    <ligand>
        <name>pyridoxal 5'-phosphate</name>
        <dbReference type="ChEBI" id="CHEBI:597326"/>
    </ligand>
</feature>
<dbReference type="Gene3D" id="3.90.1150.10">
    <property type="entry name" value="Aspartate Aminotransferase, domain 1"/>
    <property type="match status" value="1"/>
</dbReference>
<dbReference type="NCBIfam" id="NF002325">
    <property type="entry name" value="PRK01278.1"/>
    <property type="match status" value="1"/>
</dbReference>
<dbReference type="EC" id="2.6.1.11" evidence="5"/>
<dbReference type="GO" id="GO:0006526">
    <property type="term" value="P:L-arginine biosynthetic process"/>
    <property type="evidence" value="ECO:0007669"/>
    <property type="project" value="UniProtKB-UniRule"/>
</dbReference>
<dbReference type="GO" id="GO:0005737">
    <property type="term" value="C:cytoplasm"/>
    <property type="evidence" value="ECO:0007669"/>
    <property type="project" value="UniProtKB-SubCell"/>
</dbReference>
<keyword evidence="4 5" id="KW-0663">Pyridoxal phosphate</keyword>
<name>A0A942U8M8_9BACI</name>
<feature type="modified residue" description="N6-(pyridoxal phosphate)lysine" evidence="5">
    <location>
        <position position="251"/>
    </location>
</feature>
<dbReference type="NCBIfam" id="TIGR00707">
    <property type="entry name" value="argD"/>
    <property type="match status" value="1"/>
</dbReference>
<dbReference type="NCBIfam" id="NF002797">
    <property type="entry name" value="PRK02936.1"/>
    <property type="match status" value="1"/>
</dbReference>
<dbReference type="InterPro" id="IPR015421">
    <property type="entry name" value="PyrdxlP-dep_Trfase_major"/>
</dbReference>
<keyword evidence="5" id="KW-0963">Cytoplasm</keyword>
<dbReference type="GO" id="GO:0042802">
    <property type="term" value="F:identical protein binding"/>
    <property type="evidence" value="ECO:0007669"/>
    <property type="project" value="TreeGrafter"/>
</dbReference>
<dbReference type="GO" id="GO:0030170">
    <property type="term" value="F:pyridoxal phosphate binding"/>
    <property type="evidence" value="ECO:0007669"/>
    <property type="project" value="InterPro"/>
</dbReference>
<dbReference type="PANTHER" id="PTHR11986">
    <property type="entry name" value="AMINOTRANSFERASE CLASS III"/>
    <property type="match status" value="1"/>
</dbReference>
<keyword evidence="1 5" id="KW-0032">Aminotransferase</keyword>
<feature type="binding site" evidence="5">
    <location>
        <position position="140"/>
    </location>
    <ligand>
        <name>N(2)-acetyl-L-ornithine</name>
        <dbReference type="ChEBI" id="CHEBI:57805"/>
    </ligand>
</feature>
<dbReference type="PANTHER" id="PTHR11986:SF79">
    <property type="entry name" value="ACETYLORNITHINE AMINOTRANSFERASE, MITOCHONDRIAL"/>
    <property type="match status" value="1"/>
</dbReference>
<dbReference type="PROSITE" id="PS00600">
    <property type="entry name" value="AA_TRANSFER_CLASS_3"/>
    <property type="match status" value="1"/>
</dbReference>
<evidence type="ECO:0000256" key="4">
    <source>
        <dbReference type="ARBA" id="ARBA00022898"/>
    </source>
</evidence>
<comment type="subunit">
    <text evidence="5">Homodimer.</text>
</comment>
<evidence type="ECO:0000313" key="6">
    <source>
        <dbReference type="EMBL" id="MBS4213499.1"/>
    </source>
</evidence>
<evidence type="ECO:0000256" key="2">
    <source>
        <dbReference type="ARBA" id="ARBA00022605"/>
    </source>
</evidence>
<comment type="pathway">
    <text evidence="5">Amino-acid biosynthesis; L-arginine biosynthesis; N(2)-acetyl-L-ornithine from L-glutamate: step 4/4.</text>
</comment>
<dbReference type="InterPro" id="IPR050103">
    <property type="entry name" value="Class-III_PLP-dep_AT"/>
</dbReference>
<feature type="binding site" evidence="5">
    <location>
        <begin position="222"/>
        <end position="225"/>
    </location>
    <ligand>
        <name>pyridoxal 5'-phosphate</name>
        <dbReference type="ChEBI" id="CHEBI:597326"/>
    </ligand>
</feature>
<dbReference type="HAMAP" id="MF_01107">
    <property type="entry name" value="ArgD_aminotrans_3"/>
    <property type="match status" value="1"/>
</dbReference>
<dbReference type="InterPro" id="IPR049704">
    <property type="entry name" value="Aminotrans_3_PPA_site"/>
</dbReference>
<dbReference type="EMBL" id="JAGYPF010000003">
    <property type="protein sequence ID" value="MBS4213499.1"/>
    <property type="molecule type" value="Genomic_DNA"/>
</dbReference>
<keyword evidence="7" id="KW-1185">Reference proteome</keyword>
<dbReference type="GO" id="GO:0003992">
    <property type="term" value="F:N2-acetyl-L-ornithine:2-oxoglutarate 5-aminotransferase activity"/>
    <property type="evidence" value="ECO:0007669"/>
    <property type="project" value="UniProtKB-UniRule"/>
</dbReference>
<dbReference type="InterPro" id="IPR004636">
    <property type="entry name" value="AcOrn/SuccOrn_fam"/>
</dbReference>
<evidence type="ECO:0000313" key="7">
    <source>
        <dbReference type="Proteomes" id="UP000679749"/>
    </source>
</evidence>
<keyword evidence="3 5" id="KW-0808">Transferase</keyword>
<comment type="catalytic activity">
    <reaction evidence="5">
        <text>N(2)-acetyl-L-ornithine + 2-oxoglutarate = N-acetyl-L-glutamate 5-semialdehyde + L-glutamate</text>
        <dbReference type="Rhea" id="RHEA:18049"/>
        <dbReference type="ChEBI" id="CHEBI:16810"/>
        <dbReference type="ChEBI" id="CHEBI:29123"/>
        <dbReference type="ChEBI" id="CHEBI:29985"/>
        <dbReference type="ChEBI" id="CHEBI:57805"/>
        <dbReference type="EC" id="2.6.1.11"/>
    </reaction>
</comment>
<reference evidence="6" key="1">
    <citation type="submission" date="2021-05" db="EMBL/GenBank/DDBJ databases">
        <title>Novel Bacillus species.</title>
        <authorList>
            <person name="Liu G."/>
        </authorList>
    </citation>
    <scope>NUCLEOTIDE SEQUENCE</scope>
    <source>
        <strain evidence="6">FJAT-49825</strain>
    </source>
</reference>
<keyword evidence="5" id="KW-0055">Arginine biosynthesis</keyword>
<dbReference type="RefSeq" id="WP_213118049.1">
    <property type="nucleotide sequence ID" value="NZ_JAGYPF010000003.1"/>
</dbReference>